<feature type="region of interest" description="Disordered" evidence="1">
    <location>
        <begin position="348"/>
        <end position="368"/>
    </location>
</feature>
<keyword evidence="2" id="KW-1133">Transmembrane helix</keyword>
<proteinExistence type="predicted"/>
<keyword evidence="2" id="KW-0472">Membrane</keyword>
<keyword evidence="4" id="KW-1185">Reference proteome</keyword>
<accession>A0A194XI19</accession>
<feature type="region of interest" description="Disordered" evidence="1">
    <location>
        <begin position="198"/>
        <end position="265"/>
    </location>
</feature>
<dbReference type="RefSeq" id="XP_018074136.1">
    <property type="nucleotide sequence ID" value="XM_018222319.1"/>
</dbReference>
<dbReference type="KEGG" id="psco:LY89DRAFT_779685"/>
<dbReference type="EMBL" id="KQ947410">
    <property type="protein sequence ID" value="KUJ19781.1"/>
    <property type="molecule type" value="Genomic_DNA"/>
</dbReference>
<dbReference type="GeneID" id="28832045"/>
<feature type="transmembrane region" description="Helical" evidence="2">
    <location>
        <begin position="269"/>
        <end position="292"/>
    </location>
</feature>
<feature type="compositionally biased region" description="Basic and acidic residues" evidence="1">
    <location>
        <begin position="463"/>
        <end position="489"/>
    </location>
</feature>
<gene>
    <name evidence="3" type="ORF">LY89DRAFT_779685</name>
</gene>
<dbReference type="Proteomes" id="UP000070700">
    <property type="component" value="Unassembled WGS sequence"/>
</dbReference>
<feature type="compositionally biased region" description="Gly residues" evidence="1">
    <location>
        <begin position="230"/>
        <end position="241"/>
    </location>
</feature>
<dbReference type="AlphaFoldDB" id="A0A194XI19"/>
<dbReference type="InParanoid" id="A0A194XI19"/>
<organism evidence="3 4">
    <name type="scientific">Mollisia scopiformis</name>
    <name type="common">Conifer needle endophyte fungus</name>
    <name type="synonym">Phialocephala scopiformis</name>
    <dbReference type="NCBI Taxonomy" id="149040"/>
    <lineage>
        <taxon>Eukaryota</taxon>
        <taxon>Fungi</taxon>
        <taxon>Dikarya</taxon>
        <taxon>Ascomycota</taxon>
        <taxon>Pezizomycotina</taxon>
        <taxon>Leotiomycetes</taxon>
        <taxon>Helotiales</taxon>
        <taxon>Mollisiaceae</taxon>
        <taxon>Mollisia</taxon>
    </lineage>
</organism>
<dbReference type="OrthoDB" id="5421784at2759"/>
<feature type="compositionally biased region" description="Low complexity" evidence="1">
    <location>
        <begin position="242"/>
        <end position="265"/>
    </location>
</feature>
<reference evidence="3 4" key="1">
    <citation type="submission" date="2015-10" db="EMBL/GenBank/DDBJ databases">
        <title>Full genome of DAOMC 229536 Phialocephala scopiformis, a fungal endophyte of spruce producing the potent anti-insectan compound rugulosin.</title>
        <authorList>
            <consortium name="DOE Joint Genome Institute"/>
            <person name="Walker A.K."/>
            <person name="Frasz S.L."/>
            <person name="Seifert K.A."/>
            <person name="Miller J.D."/>
            <person name="Mondo S.J."/>
            <person name="Labutti K."/>
            <person name="Lipzen A."/>
            <person name="Dockter R."/>
            <person name="Kennedy M."/>
            <person name="Grigoriev I.V."/>
            <person name="Spatafora J.W."/>
        </authorList>
    </citation>
    <scope>NUCLEOTIDE SEQUENCE [LARGE SCALE GENOMIC DNA]</scope>
    <source>
        <strain evidence="3 4">CBS 120377</strain>
    </source>
</reference>
<evidence type="ECO:0000256" key="2">
    <source>
        <dbReference type="SAM" id="Phobius"/>
    </source>
</evidence>
<feature type="compositionally biased region" description="Low complexity" evidence="1">
    <location>
        <begin position="198"/>
        <end position="229"/>
    </location>
</feature>
<evidence type="ECO:0000313" key="4">
    <source>
        <dbReference type="Proteomes" id="UP000070700"/>
    </source>
</evidence>
<feature type="compositionally biased region" description="Polar residues" evidence="1">
    <location>
        <begin position="397"/>
        <end position="406"/>
    </location>
</feature>
<feature type="compositionally biased region" description="Low complexity" evidence="1">
    <location>
        <begin position="417"/>
        <end position="427"/>
    </location>
</feature>
<evidence type="ECO:0000313" key="3">
    <source>
        <dbReference type="EMBL" id="KUJ19781.1"/>
    </source>
</evidence>
<sequence>MSDDDHAWPSLLLAKHERAHREHVHQHQHHLFHRAQTGDTATATAVQSVVTEVTATVSVVQQIDVDSNGSTFAIQTVLADSTQGATGAAATSNTNYLTTTTSASPGPVSSSSSSASSTNAGGSPQISSASQSLNSSTSTSSASALSTSSSFSSLIASTNSTTLISSSSSSLTAIPNFSNSSISSSSTLSSSSFTYLTSSSSSSSEELTSSTSSTSSLYSPSSSSSVAGTSAGGGIGGGGAGSTSSAPTSTATSGSGNGTSSSNTPSTPVVVGGVVGSIAGAAILIFLLLAFIRWKKRHQSMLSLGSGNEGSGAVTSRDGPPPVAPSGGMTERRSLAFVPMALANLTGFNKRGSRQTDRTVSSTAESERGFYRVSGRKLPSVLQTGGDGYGDGIGEPNTLSGSSFYRDSQGFYGGPGSPSTAGPSGTSRRPESGVPVMRPSPARTPVTQQGPFSATPDPLTPPRRPDVLGRSHPSHDGSHTSSRFTEEIV</sequence>
<keyword evidence="2" id="KW-0812">Transmembrane</keyword>
<feature type="region of interest" description="Disordered" evidence="1">
    <location>
        <begin position="380"/>
        <end position="489"/>
    </location>
</feature>
<feature type="region of interest" description="Disordered" evidence="1">
    <location>
        <begin position="100"/>
        <end position="133"/>
    </location>
</feature>
<evidence type="ECO:0000256" key="1">
    <source>
        <dbReference type="SAM" id="MobiDB-lite"/>
    </source>
</evidence>
<feature type="region of interest" description="Disordered" evidence="1">
    <location>
        <begin position="305"/>
        <end position="328"/>
    </location>
</feature>
<name>A0A194XI19_MOLSC</name>
<protein>
    <submittedName>
        <fullName evidence="3">Uncharacterized protein</fullName>
    </submittedName>
</protein>